<feature type="binding site" evidence="10">
    <location>
        <position position="1004"/>
    </location>
    <ligand>
        <name>Mn(2+)</name>
        <dbReference type="ChEBI" id="CHEBI:29035"/>
    </ligand>
</feature>
<dbReference type="GO" id="GO:0016020">
    <property type="term" value="C:membrane"/>
    <property type="evidence" value="ECO:0007669"/>
    <property type="project" value="InterPro"/>
</dbReference>
<feature type="transmembrane region" description="Helical" evidence="11">
    <location>
        <begin position="640"/>
        <end position="661"/>
    </location>
</feature>
<dbReference type="InterPro" id="IPR005150">
    <property type="entry name" value="Cellulose_synth"/>
</dbReference>
<dbReference type="GO" id="GO:0016760">
    <property type="term" value="F:cellulose synthase (UDP-forming) activity"/>
    <property type="evidence" value="ECO:0007669"/>
    <property type="project" value="InterPro"/>
</dbReference>
<feature type="transmembrane region" description="Helical" evidence="11">
    <location>
        <begin position="673"/>
        <end position="690"/>
    </location>
</feature>
<evidence type="ECO:0000256" key="7">
    <source>
        <dbReference type="ARBA" id="ARBA00023316"/>
    </source>
</evidence>
<dbReference type="GO" id="GO:0071555">
    <property type="term" value="P:cell wall organization"/>
    <property type="evidence" value="ECO:0007669"/>
    <property type="project" value="UniProtKB-KW"/>
</dbReference>
<evidence type="ECO:0000256" key="6">
    <source>
        <dbReference type="ARBA" id="ARBA00023136"/>
    </source>
</evidence>
<dbReference type="InterPro" id="IPR029044">
    <property type="entry name" value="Nucleotide-diphossugar_trans"/>
</dbReference>
<dbReference type="GO" id="GO:0012505">
    <property type="term" value="C:endomembrane system"/>
    <property type="evidence" value="ECO:0007669"/>
    <property type="project" value="UniProtKB-SubCell"/>
</dbReference>
<evidence type="ECO:0000313" key="13">
    <source>
        <dbReference type="Proteomes" id="UP000501690"/>
    </source>
</evidence>
<gene>
    <name evidence="12" type="ORF">DEO72_LG10g755</name>
</gene>
<feature type="binding site" evidence="9">
    <location>
        <position position="819"/>
    </location>
    <ligand>
        <name>UDP-alpha-D-glucose</name>
        <dbReference type="ChEBI" id="CHEBI:58885"/>
    </ligand>
</feature>
<protein>
    <submittedName>
        <fullName evidence="12">Cellulose synthase A</fullName>
    </submittedName>
</protein>
<keyword evidence="2" id="KW-0328">Glycosyltransferase</keyword>
<evidence type="ECO:0000256" key="3">
    <source>
        <dbReference type="ARBA" id="ARBA00022679"/>
    </source>
</evidence>
<feature type="transmembrane region" description="Helical" evidence="11">
    <location>
        <begin position="734"/>
        <end position="752"/>
    </location>
</feature>
<feature type="transmembrane region" description="Helical" evidence="11">
    <location>
        <begin position="1282"/>
        <end position="1303"/>
    </location>
</feature>
<keyword evidence="3" id="KW-0808">Transferase</keyword>
<dbReference type="Pfam" id="PF03552">
    <property type="entry name" value="Cellulose_synt"/>
    <property type="match status" value="4"/>
</dbReference>
<evidence type="ECO:0000256" key="8">
    <source>
        <dbReference type="PIRSR" id="PIRSR605150-1"/>
    </source>
</evidence>
<dbReference type="SUPFAM" id="SSF53448">
    <property type="entry name" value="Nucleotide-diphospho-sugar transferases"/>
    <property type="match status" value="2"/>
</dbReference>
<keyword evidence="5 11" id="KW-1133">Transmembrane helix</keyword>
<dbReference type="GO" id="GO:0030244">
    <property type="term" value="P:cellulose biosynthetic process"/>
    <property type="evidence" value="ECO:0007669"/>
    <property type="project" value="InterPro"/>
</dbReference>
<proteinExistence type="predicted"/>
<accession>A0A4D6NBL5</accession>
<dbReference type="Proteomes" id="UP000501690">
    <property type="component" value="Linkage Group LG10"/>
</dbReference>
<dbReference type="EMBL" id="CP039354">
    <property type="protein sequence ID" value="QCE09535.1"/>
    <property type="molecule type" value="Genomic_DNA"/>
</dbReference>
<evidence type="ECO:0000256" key="1">
    <source>
        <dbReference type="ARBA" id="ARBA00004127"/>
    </source>
</evidence>
<feature type="transmembrane region" description="Helical" evidence="11">
    <location>
        <begin position="1324"/>
        <end position="1342"/>
    </location>
</feature>
<evidence type="ECO:0000256" key="4">
    <source>
        <dbReference type="ARBA" id="ARBA00022692"/>
    </source>
</evidence>
<evidence type="ECO:0000256" key="11">
    <source>
        <dbReference type="SAM" id="Phobius"/>
    </source>
</evidence>
<feature type="transmembrane region" description="Helical" evidence="11">
    <location>
        <begin position="702"/>
        <end position="722"/>
    </location>
</feature>
<dbReference type="PANTHER" id="PTHR13301">
    <property type="entry name" value="X-BOX TRANSCRIPTION FACTOR-RELATED"/>
    <property type="match status" value="1"/>
</dbReference>
<feature type="transmembrane region" description="Helical" evidence="11">
    <location>
        <begin position="548"/>
        <end position="569"/>
    </location>
</feature>
<evidence type="ECO:0000256" key="9">
    <source>
        <dbReference type="PIRSR" id="PIRSR605150-2"/>
    </source>
</evidence>
<evidence type="ECO:0000256" key="10">
    <source>
        <dbReference type="PIRSR" id="PIRSR605150-3"/>
    </source>
</evidence>
<evidence type="ECO:0000313" key="12">
    <source>
        <dbReference type="EMBL" id="QCE09535.1"/>
    </source>
</evidence>
<feature type="active site" evidence="8">
    <location>
        <position position="848"/>
    </location>
</feature>
<feature type="transmembrane region" description="Helical" evidence="11">
    <location>
        <begin position="758"/>
        <end position="778"/>
    </location>
</feature>
<comment type="subcellular location">
    <subcellularLocation>
        <location evidence="1">Endomembrane system</location>
        <topology evidence="1">Multi-pass membrane protein</topology>
    </subcellularLocation>
</comment>
<keyword evidence="13" id="KW-1185">Reference proteome</keyword>
<dbReference type="Gene3D" id="3.90.550.10">
    <property type="entry name" value="Spore Coat Polysaccharide Biosynthesis Protein SpsA, Chain A"/>
    <property type="match status" value="2"/>
</dbReference>
<feature type="binding site" evidence="9">
    <location>
        <position position="848"/>
    </location>
    <ligand>
        <name>UDP-alpha-D-glucose</name>
        <dbReference type="ChEBI" id="CHEBI:58885"/>
    </ligand>
</feature>
<feature type="binding site" evidence="10">
    <location>
        <position position="980"/>
    </location>
    <ligand>
        <name>Mn(2+)</name>
        <dbReference type="ChEBI" id="CHEBI:29035"/>
    </ligand>
</feature>
<name>A0A4D6NBL5_VIGUN</name>
<keyword evidence="4 11" id="KW-0812">Transmembrane</keyword>
<keyword evidence="7" id="KW-0961">Cell wall biogenesis/degradation</keyword>
<evidence type="ECO:0000256" key="2">
    <source>
        <dbReference type="ARBA" id="ARBA00022676"/>
    </source>
</evidence>
<evidence type="ECO:0000256" key="5">
    <source>
        <dbReference type="ARBA" id="ARBA00022989"/>
    </source>
</evidence>
<feature type="active site" evidence="8">
    <location>
        <position position="1174"/>
    </location>
</feature>
<keyword evidence="6 11" id="KW-0472">Membrane</keyword>
<feature type="transmembrane region" description="Helical" evidence="11">
    <location>
        <begin position="1375"/>
        <end position="1396"/>
    </location>
</feature>
<organism evidence="12 13">
    <name type="scientific">Vigna unguiculata</name>
    <name type="common">Cowpea</name>
    <dbReference type="NCBI Taxonomy" id="3917"/>
    <lineage>
        <taxon>Eukaryota</taxon>
        <taxon>Viridiplantae</taxon>
        <taxon>Streptophyta</taxon>
        <taxon>Embryophyta</taxon>
        <taxon>Tracheophyta</taxon>
        <taxon>Spermatophyta</taxon>
        <taxon>Magnoliopsida</taxon>
        <taxon>eudicotyledons</taxon>
        <taxon>Gunneridae</taxon>
        <taxon>Pentapetalae</taxon>
        <taxon>rosids</taxon>
        <taxon>fabids</taxon>
        <taxon>Fabales</taxon>
        <taxon>Fabaceae</taxon>
        <taxon>Papilionoideae</taxon>
        <taxon>50 kb inversion clade</taxon>
        <taxon>NPAAA clade</taxon>
        <taxon>indigoferoid/millettioid clade</taxon>
        <taxon>Phaseoleae</taxon>
        <taxon>Vigna</taxon>
    </lineage>
</organism>
<reference evidence="12 13" key="1">
    <citation type="submission" date="2019-04" db="EMBL/GenBank/DDBJ databases">
        <title>An improved genome assembly and genetic linkage map for asparagus bean, Vigna unguiculata ssp. sesquipedialis.</title>
        <authorList>
            <person name="Xia Q."/>
            <person name="Zhang R."/>
            <person name="Dong Y."/>
        </authorList>
    </citation>
    <scope>NUCLEOTIDE SEQUENCE [LARGE SCALE GENOMIC DNA]</scope>
    <source>
        <tissue evidence="12">Leaf</tissue>
    </source>
</reference>
<sequence length="1459" mass="165497">MDSFILFLLLLLLGYRIFRHDSNTFLFFVTVTCESWFTFTWILVINTKWSPAHTTTYIDSLLLRVPEAELPAVDLFVTTADPVLEPPIITINTVLSLLALDYPTNKLACYVSDDGCSPLNFYALLQASNFAKLWVPFCKKCNIQLRVPFRYFSNNTNPANNEDSPQFIQDWRRLKNEYEDLCSKIMNAANESIPLIGEFAIFSDTQLKNHPTVIKVICENKGLSDELPHLVYVSREKKQEHPHHHKAGAMNVLTRVSGVMTNAPFILNVDCEVYVHNPKIVLHALCILLDSKGEKEVAFAQCIQQYDDGLKDDPFGNQLVAAFLYLGRGLAGIQGIFYVGTNCLHRRQVIYGLSPDHHIRNGKKHDDITDGKLSEKERIFGSSKRFVESATNALEGKTLASNNNIWKNVEAAKEVGSCEFEYGTAWGKQVGWMYGSTSEDALLGLKIHAKGWRSETCSPELIAFMGCSPQDVISVMSQQKRWTSGLLDILLSKNNPIFLTLFGNLQFRQCLGYLWVITWGLRPVPEICYTLLPAYCIINNSTFLPKELGQWILVTMFVIYHITTLVEYLRTGLSMRTWWNSQRMARITTTNAWFFGFLHVLLKLFRISDNVFEITKKEQPSSNEGANENNGRFTFNKSPIFVPGTTILLIQLIALVTKLLGWETPVRNGDGSGIGEVFCCSILVVCYWPFFKGLFGKGKYGIPLSTVCKSVLLTFLFVLPLYDKTWVKHTFSRTMDSFILLLLLLLLAYRIFRHDSNTFLFFVTVTCESWFTFAWILVINTKWSPAHTTTYIDRLLLRVPEAELPAVDLFVTTADPVLEPPIITINTVLSLLALDYPTNKLACYVSDDGCSPLNFYALLQASNFAKLWVPFCKKYSIQLRVPFRYFSTNTNPANNQDSPEFVQEWRRLKNEYEDLCSKIMNAAQDSIPLIGEFAIFSDTQLKNHPTIIKVICENKGLSDELPHLVYVSREKKQEHPHHHKAGAMNVLTRVSGVMTNAPFILNVDCEVYVHNPKIVLHALCILLDSKGEKEVAFAQCIQQYDDGLKDDPFGNQLVAAFLYLGRGLAGIQGIFYVGTNCLHRRQVIYGLSPDHHIRNGKKHDDITDGKLSEKERIFGSSKRFVESATNALEGKTLASNNNIWKNVEAAKEVGTCEYDYGTAWGKQVGWMYGSTSEDALTGLKIHAKGWRSETCSPELIPFMGCSPQDVINVMSQQKRWTSGLLDILLSKNNPIFLTLFGNLQFRQCLGYLWVITWGLRSVPEICYTLLPAYCIINNSTFLPKELGQWILVTMFVIYHITTLVEYLRTGLSMRTWWNSQRMARITTTNAWFFGFLYVLLKLFKISDNNVFEITKKEQPSSNEGANENNGRFTFNNSPIFVPGTTILLIQLIALVTKLLGWETPVRNGDGSGIGEVFCCSILVVCYWPFFKGLFGKGKYGIPLSTVCKSVLLTFLFVYFCRAY</sequence>
<feature type="transmembrane region" description="Helical" evidence="11">
    <location>
        <begin position="1408"/>
        <end position="1425"/>
    </location>
</feature>
<feature type="transmembrane region" description="Helical" evidence="11">
    <location>
        <begin position="1437"/>
        <end position="1456"/>
    </location>
</feature>